<proteinExistence type="predicted"/>
<dbReference type="PANTHER" id="PTHR33627:SF1">
    <property type="entry name" value="TRANSPOSASE"/>
    <property type="match status" value="1"/>
</dbReference>
<name>A0AAU1LS15_9ACTN</name>
<gene>
    <name evidence="2" type="ORF">OG222_13140</name>
</gene>
<dbReference type="AlphaFoldDB" id="A0AAU1LS15"/>
<dbReference type="InterPro" id="IPR039365">
    <property type="entry name" value="IS701-like"/>
</dbReference>
<evidence type="ECO:0000259" key="1">
    <source>
        <dbReference type="Pfam" id="PF13546"/>
    </source>
</evidence>
<reference evidence="2" key="1">
    <citation type="submission" date="2022-10" db="EMBL/GenBank/DDBJ databases">
        <title>The complete genomes of actinobacterial strains from the NBC collection.</title>
        <authorList>
            <person name="Joergensen T.S."/>
            <person name="Alvarez Arevalo M."/>
            <person name="Sterndorff E.B."/>
            <person name="Faurdal D."/>
            <person name="Vuksanovic O."/>
            <person name="Mourched A.-S."/>
            <person name="Charusanti P."/>
            <person name="Shaw S."/>
            <person name="Blin K."/>
            <person name="Weber T."/>
        </authorList>
    </citation>
    <scope>NUCLEOTIDE SEQUENCE</scope>
    <source>
        <strain evidence="2">NBC_00148</strain>
    </source>
</reference>
<dbReference type="InterPro" id="IPR038721">
    <property type="entry name" value="IS701-like_DDE_dom"/>
</dbReference>
<dbReference type="PANTHER" id="PTHR33627">
    <property type="entry name" value="TRANSPOSASE"/>
    <property type="match status" value="1"/>
</dbReference>
<sequence>MSGALNQTKDVFADFPDGAGPSDVVSELAGAVFSASLRRRDQRAKGEQYLRGLLTVGGRKTMRNVASLVGGSAAEQSLQHFISSSTWDWAPVREALACYVQRTVPPQAWVLQQMSIPKAGDQSVGVAAGSPATGEAPGQRAYGLWFASEEMSVPVNWRLHLPECWLQDTSRRRRADIPAETVAESRDECAVAAVRETMDRWPVPPRPLLLNAGGHDLPMLMREFGDAGVPVLARIGPSSRLAVADPALPGYGAGAVSAQQIVEAVKGLRHPVRWGGSSALVVAVRVVFGGRAPFGRAEAPGRGQRSMLLLGVWNDPLRPAGELLLTDMTQAPVPALLRMSRLARRVSRDFTEVGERVGLRDFEGRSFRGWHRHITLASVAHAAALLGGTGWGENTARGPWPALVPSVAPVPVPLRTARPPRLTSPYVAGASA</sequence>
<organism evidence="2">
    <name type="scientific">Streptomyces sp. NBC_00148</name>
    <dbReference type="NCBI Taxonomy" id="2903626"/>
    <lineage>
        <taxon>Bacteria</taxon>
        <taxon>Bacillati</taxon>
        <taxon>Actinomycetota</taxon>
        <taxon>Actinomycetes</taxon>
        <taxon>Kitasatosporales</taxon>
        <taxon>Streptomycetaceae</taxon>
        <taxon>Streptomyces</taxon>
    </lineage>
</organism>
<dbReference type="Pfam" id="PF13546">
    <property type="entry name" value="DDE_5"/>
    <property type="match status" value="1"/>
</dbReference>
<dbReference type="EMBL" id="CP108169">
    <property type="protein sequence ID" value="WTQ73987.1"/>
    <property type="molecule type" value="Genomic_DNA"/>
</dbReference>
<feature type="domain" description="Transposase IS701-like DDE" evidence="1">
    <location>
        <begin position="33"/>
        <end position="248"/>
    </location>
</feature>
<protein>
    <submittedName>
        <fullName evidence="2">Transposase</fullName>
    </submittedName>
</protein>
<evidence type="ECO:0000313" key="2">
    <source>
        <dbReference type="EMBL" id="WTQ73987.1"/>
    </source>
</evidence>
<accession>A0AAU1LS15</accession>